<keyword evidence="6 13" id="KW-0808">Transferase</keyword>
<dbReference type="GO" id="GO:0032259">
    <property type="term" value="P:methylation"/>
    <property type="evidence" value="ECO:0007669"/>
    <property type="project" value="UniProtKB-KW"/>
</dbReference>
<evidence type="ECO:0000259" key="15">
    <source>
        <dbReference type="Pfam" id="PF22528"/>
    </source>
</evidence>
<evidence type="ECO:0000256" key="3">
    <source>
        <dbReference type="ARBA" id="ARBA00011925"/>
    </source>
</evidence>
<evidence type="ECO:0000256" key="13">
    <source>
        <dbReference type="PROSITE-ProRule" id="PRU01015"/>
    </source>
</evidence>
<name>A0A4P9X7W2_9FUNG</name>
<dbReference type="Pfam" id="PF22528">
    <property type="entry name" value="PRMT_C"/>
    <property type="match status" value="1"/>
</dbReference>
<evidence type="ECO:0000256" key="12">
    <source>
        <dbReference type="ARBA" id="ARBA00049086"/>
    </source>
</evidence>
<dbReference type="GO" id="GO:0005737">
    <property type="term" value="C:cytoplasm"/>
    <property type="evidence" value="ECO:0007669"/>
    <property type="project" value="UniProtKB-SubCell"/>
</dbReference>
<evidence type="ECO:0000256" key="2">
    <source>
        <dbReference type="ARBA" id="ARBA00004496"/>
    </source>
</evidence>
<gene>
    <name evidence="16" type="ORF">CXG81DRAFT_6273</name>
</gene>
<accession>A0A4P9X7W2</accession>
<dbReference type="SUPFAM" id="SSF53335">
    <property type="entry name" value="S-adenosyl-L-methionine-dependent methyltransferases"/>
    <property type="match status" value="1"/>
</dbReference>
<evidence type="ECO:0000256" key="7">
    <source>
        <dbReference type="ARBA" id="ARBA00022691"/>
    </source>
</evidence>
<dbReference type="CDD" id="cd02440">
    <property type="entry name" value="AdoMet_MTases"/>
    <property type="match status" value="1"/>
</dbReference>
<dbReference type="Proteomes" id="UP000274922">
    <property type="component" value="Unassembled WGS sequence"/>
</dbReference>
<keyword evidence="11" id="KW-0539">Nucleus</keyword>
<keyword evidence="17" id="KW-1185">Reference proteome</keyword>
<keyword evidence="9" id="KW-0805">Transcription regulation</keyword>
<dbReference type="Gene3D" id="3.40.50.150">
    <property type="entry name" value="Vaccinia Virus protein VP39"/>
    <property type="match status" value="1"/>
</dbReference>
<dbReference type="STRING" id="1555241.A0A4P9X7W2"/>
<feature type="region of interest" description="Disordered" evidence="14">
    <location>
        <begin position="82"/>
        <end position="102"/>
    </location>
</feature>
<feature type="non-terminal residue" evidence="16">
    <location>
        <position position="331"/>
    </location>
</feature>
<keyword evidence="10" id="KW-0804">Transcription</keyword>
<evidence type="ECO:0000256" key="6">
    <source>
        <dbReference type="ARBA" id="ARBA00022679"/>
    </source>
</evidence>
<comment type="subcellular location">
    <subcellularLocation>
        <location evidence="2">Cytoplasm</location>
    </subcellularLocation>
    <subcellularLocation>
        <location evidence="1">Nucleus</location>
    </subcellularLocation>
</comment>
<keyword evidence="7 13" id="KW-0949">S-adenosyl-L-methionine</keyword>
<evidence type="ECO:0000256" key="11">
    <source>
        <dbReference type="ARBA" id="ARBA00023242"/>
    </source>
</evidence>
<dbReference type="InterPro" id="IPR025799">
    <property type="entry name" value="Arg_MeTrfase"/>
</dbReference>
<protein>
    <recommendedName>
        <fullName evidence="3">type I protein arginine methyltransferase</fullName>
        <ecNumber evidence="3">2.1.1.319</ecNumber>
    </recommendedName>
</protein>
<keyword evidence="8" id="KW-0156">Chromatin regulator</keyword>
<keyword evidence="4" id="KW-0963">Cytoplasm</keyword>
<keyword evidence="5 13" id="KW-0489">Methyltransferase</keyword>
<evidence type="ECO:0000256" key="5">
    <source>
        <dbReference type="ARBA" id="ARBA00022603"/>
    </source>
</evidence>
<sequence length="331" mass="36410">DDKDRAYFGYYAQFAHQQNMLQDAVRTSAYFHALAMNGDRLAGRRVMDLGAGSGILSYFAVRQGAAHVWAVEASGMARQIQRMTATDAPSPSPSPSSPSTAPNAWLAGRITVVNALIERWVPPSPDFRVDVLISEPIGVLVLHERMCESFLVARDRFLAPGGAMIPNASTIRLAPFTDAPLWTQTAAKLAFWQARDFYGIDLAPLAPHAMDEVFEQPVVGCFDPRILMAAPCSHVIDFTTITLEAIRDITIPVEYTMQYTGILHGLAGWFDVDLAGVTLSTAPAEPKTHWQQIRFLLKEPLAVNMGQRLVGWVRLTANALRSYDVALDLLV</sequence>
<organism evidence="16 17">
    <name type="scientific">Caulochytrium protostelioides</name>
    <dbReference type="NCBI Taxonomy" id="1555241"/>
    <lineage>
        <taxon>Eukaryota</taxon>
        <taxon>Fungi</taxon>
        <taxon>Fungi incertae sedis</taxon>
        <taxon>Chytridiomycota</taxon>
        <taxon>Chytridiomycota incertae sedis</taxon>
        <taxon>Chytridiomycetes</taxon>
        <taxon>Caulochytriales</taxon>
        <taxon>Caulochytriaceae</taxon>
        <taxon>Caulochytrium</taxon>
    </lineage>
</organism>
<dbReference type="Gene3D" id="2.70.160.11">
    <property type="entry name" value="Hnrnp arginine n-methyltransferase1"/>
    <property type="match status" value="1"/>
</dbReference>
<reference evidence="17" key="1">
    <citation type="journal article" date="2018" name="Nat. Microbiol.">
        <title>Leveraging single-cell genomics to expand the fungal tree of life.</title>
        <authorList>
            <person name="Ahrendt S.R."/>
            <person name="Quandt C.A."/>
            <person name="Ciobanu D."/>
            <person name="Clum A."/>
            <person name="Salamov A."/>
            <person name="Andreopoulos B."/>
            <person name="Cheng J.F."/>
            <person name="Woyke T."/>
            <person name="Pelin A."/>
            <person name="Henrissat B."/>
            <person name="Reynolds N.K."/>
            <person name="Benny G.L."/>
            <person name="Smith M.E."/>
            <person name="James T.Y."/>
            <person name="Grigoriev I.V."/>
        </authorList>
    </citation>
    <scope>NUCLEOTIDE SEQUENCE [LARGE SCALE GENOMIC DNA]</scope>
    <source>
        <strain evidence="17">ATCC 52028</strain>
    </source>
</reference>
<comment type="catalytic activity">
    <reaction evidence="12">
        <text>L-arginyl-[protein] + 2 S-adenosyl-L-methionine = N(omega),N(omega)-dimethyl-L-arginyl-[protein] + 2 S-adenosyl-L-homocysteine + 2 H(+)</text>
        <dbReference type="Rhea" id="RHEA:48096"/>
        <dbReference type="Rhea" id="RHEA-COMP:10532"/>
        <dbReference type="Rhea" id="RHEA-COMP:11991"/>
        <dbReference type="ChEBI" id="CHEBI:15378"/>
        <dbReference type="ChEBI" id="CHEBI:29965"/>
        <dbReference type="ChEBI" id="CHEBI:57856"/>
        <dbReference type="ChEBI" id="CHEBI:59789"/>
        <dbReference type="ChEBI" id="CHEBI:61897"/>
        <dbReference type="EC" id="2.1.1.319"/>
    </reaction>
</comment>
<evidence type="ECO:0000256" key="9">
    <source>
        <dbReference type="ARBA" id="ARBA00023015"/>
    </source>
</evidence>
<dbReference type="PANTHER" id="PTHR11006">
    <property type="entry name" value="PROTEIN ARGININE N-METHYLTRANSFERASE"/>
    <property type="match status" value="1"/>
</dbReference>
<evidence type="ECO:0000313" key="17">
    <source>
        <dbReference type="Proteomes" id="UP000274922"/>
    </source>
</evidence>
<dbReference type="GO" id="GO:0035242">
    <property type="term" value="F:protein-arginine omega-N asymmetric methyltransferase activity"/>
    <property type="evidence" value="ECO:0007669"/>
    <property type="project" value="UniProtKB-EC"/>
</dbReference>
<evidence type="ECO:0000256" key="14">
    <source>
        <dbReference type="SAM" id="MobiDB-lite"/>
    </source>
</evidence>
<evidence type="ECO:0000256" key="10">
    <source>
        <dbReference type="ARBA" id="ARBA00023163"/>
    </source>
</evidence>
<dbReference type="EC" id="2.1.1.319" evidence="3"/>
<evidence type="ECO:0000313" key="16">
    <source>
        <dbReference type="EMBL" id="RKP01347.1"/>
    </source>
</evidence>
<proteinExistence type="predicted"/>
<feature type="non-terminal residue" evidence="16">
    <location>
        <position position="1"/>
    </location>
</feature>
<dbReference type="GO" id="GO:0005634">
    <property type="term" value="C:nucleus"/>
    <property type="evidence" value="ECO:0007669"/>
    <property type="project" value="UniProtKB-SubCell"/>
</dbReference>
<dbReference type="PANTHER" id="PTHR11006:SF10">
    <property type="entry name" value="HISTONE-ARGININE METHYLTRANSFERASE CARMER-RELATED"/>
    <property type="match status" value="1"/>
</dbReference>
<evidence type="ECO:0000256" key="1">
    <source>
        <dbReference type="ARBA" id="ARBA00004123"/>
    </source>
</evidence>
<dbReference type="AlphaFoldDB" id="A0A4P9X7W2"/>
<evidence type="ECO:0000256" key="4">
    <source>
        <dbReference type="ARBA" id="ARBA00022490"/>
    </source>
</evidence>
<dbReference type="OrthoDB" id="7848332at2759"/>
<dbReference type="PROSITE" id="PS51678">
    <property type="entry name" value="SAM_MT_PRMT"/>
    <property type="match status" value="1"/>
</dbReference>
<dbReference type="GO" id="GO:0070611">
    <property type="term" value="F:histone H3R2 methyltransferase activity"/>
    <property type="evidence" value="ECO:0007669"/>
    <property type="project" value="TreeGrafter"/>
</dbReference>
<dbReference type="InterPro" id="IPR055135">
    <property type="entry name" value="PRMT_dom"/>
</dbReference>
<feature type="domain" description="Protein arginine N-methyltransferase" evidence="15">
    <location>
        <begin position="186"/>
        <end position="328"/>
    </location>
</feature>
<evidence type="ECO:0000256" key="8">
    <source>
        <dbReference type="ARBA" id="ARBA00022853"/>
    </source>
</evidence>
<dbReference type="InterPro" id="IPR029063">
    <property type="entry name" value="SAM-dependent_MTases_sf"/>
</dbReference>
<dbReference type="Pfam" id="PF06325">
    <property type="entry name" value="PrmA"/>
    <property type="match status" value="1"/>
</dbReference>
<dbReference type="EMBL" id="ML014175">
    <property type="protein sequence ID" value="RKP01347.1"/>
    <property type="molecule type" value="Genomic_DNA"/>
</dbReference>